<evidence type="ECO:0000313" key="2">
    <source>
        <dbReference type="EMBL" id="CAE2247134.1"/>
    </source>
</evidence>
<gene>
    <name evidence="2" type="ORF">OAUR00152_LOCUS19367</name>
</gene>
<protein>
    <recommendedName>
        <fullName evidence="1">Methyltransferase domain-containing protein</fullName>
    </recommendedName>
</protein>
<evidence type="ECO:0000259" key="1">
    <source>
        <dbReference type="Pfam" id="PF13679"/>
    </source>
</evidence>
<organism evidence="2">
    <name type="scientific">Odontella aurita</name>
    <dbReference type="NCBI Taxonomy" id="265563"/>
    <lineage>
        <taxon>Eukaryota</taxon>
        <taxon>Sar</taxon>
        <taxon>Stramenopiles</taxon>
        <taxon>Ochrophyta</taxon>
        <taxon>Bacillariophyta</taxon>
        <taxon>Mediophyceae</taxon>
        <taxon>Biddulphiophycidae</taxon>
        <taxon>Eupodiscales</taxon>
        <taxon>Odontellaceae</taxon>
        <taxon>Odontella</taxon>
    </lineage>
</organism>
<dbReference type="GO" id="GO:0005737">
    <property type="term" value="C:cytoplasm"/>
    <property type="evidence" value="ECO:0007669"/>
    <property type="project" value="TreeGrafter"/>
</dbReference>
<dbReference type="PANTHER" id="PTHR13369:SF0">
    <property type="entry name" value="GLUTATHIONE S-TRANSFERASE C-TERMINAL DOMAIN-CONTAINING PROTEIN"/>
    <property type="match status" value="1"/>
</dbReference>
<dbReference type="Gene3D" id="3.40.50.150">
    <property type="entry name" value="Vaccinia Virus protein VP39"/>
    <property type="match status" value="1"/>
</dbReference>
<dbReference type="AlphaFoldDB" id="A0A7S4MVX5"/>
<dbReference type="Pfam" id="PF13679">
    <property type="entry name" value="Methyltransf_32"/>
    <property type="match status" value="1"/>
</dbReference>
<dbReference type="InterPro" id="IPR025714">
    <property type="entry name" value="Methyltranfer_dom"/>
</dbReference>
<dbReference type="SUPFAM" id="SSF53335">
    <property type="entry name" value="S-adenosyl-L-methionine-dependent methyltransferases"/>
    <property type="match status" value="1"/>
</dbReference>
<accession>A0A7S4MVX5</accession>
<dbReference type="CDD" id="cd02440">
    <property type="entry name" value="AdoMet_MTases"/>
    <property type="match status" value="1"/>
</dbReference>
<proteinExistence type="predicted"/>
<dbReference type="PANTHER" id="PTHR13369">
    <property type="match status" value="1"/>
</dbReference>
<sequence>MLGGWALSTGDNASGGCNTQAVPGHNAANGEEVVLTGRILSTERRGNWEQLIELADTQDHTGGTYRMLLDSRAHEGLLPWATIKGARKLLAPGAEVQAVATAKPSDDGTLFLATKLILVGALPASPFLARLLSFGPDTLAEFFDTEKNTPETTYAALAYALRPAQIAQVRALSEFCAGEAKAGRFETLFKHEELRELGDSIREAQGWTRGPRVPKATSPATWAALERMEQRWCTECADETKFVVGTQTFVSVNTNQDVLLNTLANNLPNPKDSKRLEYICQRKRPQIEWMIGLIRKLLLAHKEENDVFQLVDVGGGRGDLAHAVAKYYGSSVFVTVMDINPTSLSAGRKLAHDHSTANMKFLLCDLSKLDAAVLPAHIDLVFGLHCCGGLSESAVELALRSQASFAVSTCCFRSNNHLASLTSMSTRKASPINGEETEDSTRKDLDAVTGLALIGGAKGHSRAIQAINSMRLQMAKEKSRRSLNTRLEWFPQAYSEQNCVMVGSLCPS</sequence>
<dbReference type="EMBL" id="HBKQ01028538">
    <property type="protein sequence ID" value="CAE2247134.1"/>
    <property type="molecule type" value="Transcribed_RNA"/>
</dbReference>
<feature type="domain" description="Methyltransferase" evidence="1">
    <location>
        <begin position="282"/>
        <end position="411"/>
    </location>
</feature>
<reference evidence="2" key="1">
    <citation type="submission" date="2021-01" db="EMBL/GenBank/DDBJ databases">
        <authorList>
            <person name="Corre E."/>
            <person name="Pelletier E."/>
            <person name="Niang G."/>
            <person name="Scheremetjew M."/>
            <person name="Finn R."/>
            <person name="Kale V."/>
            <person name="Holt S."/>
            <person name="Cochrane G."/>
            <person name="Meng A."/>
            <person name="Brown T."/>
            <person name="Cohen L."/>
        </authorList>
    </citation>
    <scope>NUCLEOTIDE SEQUENCE</scope>
    <source>
        <strain evidence="2">Isolate 1302-5</strain>
    </source>
</reference>
<dbReference type="InterPro" id="IPR029063">
    <property type="entry name" value="SAM-dependent_MTases_sf"/>
</dbReference>
<name>A0A7S4MVX5_9STRA</name>